<evidence type="ECO:0000313" key="1">
    <source>
        <dbReference type="EMBL" id="KAK8574555.1"/>
    </source>
</evidence>
<reference evidence="1 2" key="1">
    <citation type="journal article" date="2024" name="G3 (Bethesda)">
        <title>Genome assembly of Hibiscus sabdariffa L. provides insights into metabolisms of medicinal natural products.</title>
        <authorList>
            <person name="Kim T."/>
        </authorList>
    </citation>
    <scope>NUCLEOTIDE SEQUENCE [LARGE SCALE GENOMIC DNA]</scope>
    <source>
        <strain evidence="1">TK-2024</strain>
        <tissue evidence="1">Old leaves</tissue>
    </source>
</reference>
<proteinExistence type="predicted"/>
<dbReference type="EMBL" id="JBBPBM010000007">
    <property type="protein sequence ID" value="KAK8574555.1"/>
    <property type="molecule type" value="Genomic_DNA"/>
</dbReference>
<organism evidence="1 2">
    <name type="scientific">Hibiscus sabdariffa</name>
    <name type="common">roselle</name>
    <dbReference type="NCBI Taxonomy" id="183260"/>
    <lineage>
        <taxon>Eukaryota</taxon>
        <taxon>Viridiplantae</taxon>
        <taxon>Streptophyta</taxon>
        <taxon>Embryophyta</taxon>
        <taxon>Tracheophyta</taxon>
        <taxon>Spermatophyta</taxon>
        <taxon>Magnoliopsida</taxon>
        <taxon>eudicotyledons</taxon>
        <taxon>Gunneridae</taxon>
        <taxon>Pentapetalae</taxon>
        <taxon>rosids</taxon>
        <taxon>malvids</taxon>
        <taxon>Malvales</taxon>
        <taxon>Malvaceae</taxon>
        <taxon>Malvoideae</taxon>
        <taxon>Hibiscus</taxon>
    </lineage>
</organism>
<dbReference type="Proteomes" id="UP001472677">
    <property type="component" value="Unassembled WGS sequence"/>
</dbReference>
<keyword evidence="2" id="KW-1185">Reference proteome</keyword>
<protein>
    <submittedName>
        <fullName evidence="1">Uncharacterized protein</fullName>
    </submittedName>
</protein>
<name>A0ABR2F899_9ROSI</name>
<sequence length="112" mass="12269">MTISVTSKISEVGEVEVDNISFVVRVDEKGFIDQPTKILVGVSNLKKTSEKIYHVEYSTSTTSLDSSLKSSPENGGFRHEVEDEINVVFMGKVFSDSGGMETCICKNLGEVE</sequence>
<comment type="caution">
    <text evidence="1">The sequence shown here is derived from an EMBL/GenBank/DDBJ whole genome shotgun (WGS) entry which is preliminary data.</text>
</comment>
<evidence type="ECO:0000313" key="2">
    <source>
        <dbReference type="Proteomes" id="UP001472677"/>
    </source>
</evidence>
<gene>
    <name evidence="1" type="ORF">V6N12_062245</name>
</gene>
<accession>A0ABR2F899</accession>